<dbReference type="OrthoDB" id="2284196at2759"/>
<feature type="transmembrane region" description="Helical" evidence="1">
    <location>
        <begin position="155"/>
        <end position="179"/>
    </location>
</feature>
<feature type="transmembrane region" description="Helical" evidence="1">
    <location>
        <begin position="220"/>
        <end position="239"/>
    </location>
</feature>
<accession>A0A9P6YK68</accession>
<keyword evidence="1" id="KW-0812">Transmembrane</keyword>
<evidence type="ECO:0000313" key="2">
    <source>
        <dbReference type="EMBL" id="KAG1550669.1"/>
    </source>
</evidence>
<keyword evidence="1" id="KW-0472">Membrane</keyword>
<dbReference type="Proteomes" id="UP000717996">
    <property type="component" value="Unassembled WGS sequence"/>
</dbReference>
<protein>
    <submittedName>
        <fullName evidence="2">Uncharacterized protein</fullName>
    </submittedName>
</protein>
<feature type="transmembrane region" description="Helical" evidence="1">
    <location>
        <begin position="12"/>
        <end position="29"/>
    </location>
</feature>
<feature type="transmembrane region" description="Helical" evidence="1">
    <location>
        <begin position="112"/>
        <end position="134"/>
    </location>
</feature>
<dbReference type="AlphaFoldDB" id="A0A9P6YK68"/>
<dbReference type="PANTHER" id="PTHR34391">
    <property type="entry name" value="UPF0658 GOLGI APPARATUS MEMBRANE PROTEIN C1952.10C-RELATED"/>
    <property type="match status" value="1"/>
</dbReference>
<sequence length="268" mass="31225">MAMFGFEQTDYIYHGIFIFASVYQLFLYIDALRQRNIFQLLALILFGLLFVIMAVIHVLQHFLFEEAGCYQPLDAPVNNITNYVRVLPVIFDSDSPRDYILISAAKMKPFQYATLAIVPWTFFIILIVAIKLYYRFHWGNYNYHHISNSKDIWNAVIAWGTLTGLLKVYYFFLFAYAIQLVPSTLMGYKDIWAFEGALVLLVGLVVFLLVIFYGIRYESAVVITLFALFTLITLGYFGYRTFTFAIARETHKDIYELTSLVYQKYDVS</sequence>
<comment type="caution">
    <text evidence="2">The sequence shown here is derived from an EMBL/GenBank/DDBJ whole genome shotgun (WGS) entry which is preliminary data.</text>
</comment>
<dbReference type="InterPro" id="IPR040410">
    <property type="entry name" value="UPF0658_Golgi"/>
</dbReference>
<feature type="transmembrane region" description="Helical" evidence="1">
    <location>
        <begin position="191"/>
        <end position="213"/>
    </location>
</feature>
<proteinExistence type="predicted"/>
<name>A0A9P6YK68_RHIOR</name>
<evidence type="ECO:0000313" key="3">
    <source>
        <dbReference type="Proteomes" id="UP000717996"/>
    </source>
</evidence>
<keyword evidence="1" id="KW-1133">Transmembrane helix</keyword>
<dbReference type="PANTHER" id="PTHR34391:SF1">
    <property type="entry name" value="UPF0658 GOLGI APPARATUS MEMBRANE PROTEIN C1952.10C-RELATED"/>
    <property type="match status" value="1"/>
</dbReference>
<dbReference type="EMBL" id="JAANIT010000195">
    <property type="protein sequence ID" value="KAG1550669.1"/>
    <property type="molecule type" value="Genomic_DNA"/>
</dbReference>
<reference evidence="2" key="1">
    <citation type="journal article" date="2020" name="Microb. Genom.">
        <title>Genetic diversity of clinical and environmental Mucorales isolates obtained from an investigation of mucormycosis cases among solid organ transplant recipients.</title>
        <authorList>
            <person name="Nguyen M.H."/>
            <person name="Kaul D."/>
            <person name="Muto C."/>
            <person name="Cheng S.J."/>
            <person name="Richter R.A."/>
            <person name="Bruno V.M."/>
            <person name="Liu G."/>
            <person name="Beyhan S."/>
            <person name="Sundermann A.J."/>
            <person name="Mounaud S."/>
            <person name="Pasculle A.W."/>
            <person name="Nierman W.C."/>
            <person name="Driscoll E."/>
            <person name="Cumbie R."/>
            <person name="Clancy C.J."/>
            <person name="Dupont C.L."/>
        </authorList>
    </citation>
    <scope>NUCLEOTIDE SEQUENCE</scope>
    <source>
        <strain evidence="2">GL16</strain>
    </source>
</reference>
<dbReference type="GO" id="GO:0005794">
    <property type="term" value="C:Golgi apparatus"/>
    <property type="evidence" value="ECO:0007669"/>
    <property type="project" value="TreeGrafter"/>
</dbReference>
<evidence type="ECO:0000256" key="1">
    <source>
        <dbReference type="SAM" id="Phobius"/>
    </source>
</evidence>
<feature type="transmembrane region" description="Helical" evidence="1">
    <location>
        <begin position="41"/>
        <end position="63"/>
    </location>
</feature>
<organism evidence="2 3">
    <name type="scientific">Rhizopus oryzae</name>
    <name type="common">Mucormycosis agent</name>
    <name type="synonym">Rhizopus arrhizus var. delemar</name>
    <dbReference type="NCBI Taxonomy" id="64495"/>
    <lineage>
        <taxon>Eukaryota</taxon>
        <taxon>Fungi</taxon>
        <taxon>Fungi incertae sedis</taxon>
        <taxon>Mucoromycota</taxon>
        <taxon>Mucoromycotina</taxon>
        <taxon>Mucoromycetes</taxon>
        <taxon>Mucorales</taxon>
        <taxon>Mucorineae</taxon>
        <taxon>Rhizopodaceae</taxon>
        <taxon>Rhizopus</taxon>
    </lineage>
</organism>
<gene>
    <name evidence="2" type="ORF">G6F51_002313</name>
</gene>